<name>A0A8S5URB5_9CAUD</name>
<evidence type="ECO:0000313" key="1">
    <source>
        <dbReference type="EMBL" id="DAF97015.1"/>
    </source>
</evidence>
<accession>A0A8S5URB5</accession>
<sequence length="45" mass="5064">MLRPAATSSSVLDRPCSFLNSSIFERFTSDFSFLGLKIARKYATM</sequence>
<proteinExistence type="predicted"/>
<organism evidence="1">
    <name type="scientific">Myoviridae sp. ctsIb3</name>
    <dbReference type="NCBI Taxonomy" id="2825189"/>
    <lineage>
        <taxon>Viruses</taxon>
        <taxon>Duplodnaviria</taxon>
        <taxon>Heunggongvirae</taxon>
        <taxon>Uroviricota</taxon>
        <taxon>Caudoviricetes</taxon>
    </lineage>
</organism>
<reference evidence="1" key="1">
    <citation type="journal article" date="2021" name="Proc. Natl. Acad. Sci. U.S.A.">
        <title>A Catalog of Tens of Thousands of Viruses from Human Metagenomes Reveals Hidden Associations with Chronic Diseases.</title>
        <authorList>
            <person name="Tisza M.J."/>
            <person name="Buck C.B."/>
        </authorList>
    </citation>
    <scope>NUCLEOTIDE SEQUENCE</scope>
    <source>
        <strain evidence="1">CtsIb3</strain>
    </source>
</reference>
<protein>
    <submittedName>
        <fullName evidence="1">Uncharacterized protein</fullName>
    </submittedName>
</protein>
<dbReference type="EMBL" id="BK016124">
    <property type="protein sequence ID" value="DAF97015.1"/>
    <property type="molecule type" value="Genomic_DNA"/>
</dbReference>